<keyword evidence="3" id="KW-1185">Reference proteome</keyword>
<evidence type="ECO:0000256" key="1">
    <source>
        <dbReference type="SAM" id="Phobius"/>
    </source>
</evidence>
<accession>A0A095WZQ2</accession>
<keyword evidence="1" id="KW-1133">Transmembrane helix</keyword>
<proteinExistence type="predicted"/>
<reference evidence="2 3" key="1">
    <citation type="journal article" date="2014" name="Genome Announc.">
        <title>Genome Sequence of Gammaproteobacterial Pseudohaliea rubra Type Strain DSM 19751, Isolated from Coastal Seawater of the Mediterranean Sea.</title>
        <authorList>
            <person name="Spring S."/>
            <person name="Fiebig A."/>
            <person name="Riedel T."/>
            <person name="Goker M."/>
            <person name="Klenk H.P."/>
        </authorList>
    </citation>
    <scope>NUCLEOTIDE SEQUENCE [LARGE SCALE GENOMIC DNA]</scope>
    <source>
        <strain evidence="2 3">DSM 19751</strain>
    </source>
</reference>
<name>A0A095WZQ2_9GAMM</name>
<dbReference type="EMBL" id="AUVB01000038">
    <property type="protein sequence ID" value="KGE04074.1"/>
    <property type="molecule type" value="Genomic_DNA"/>
</dbReference>
<dbReference type="AlphaFoldDB" id="A0A095WZQ2"/>
<keyword evidence="1" id="KW-0472">Membrane</keyword>
<feature type="transmembrane region" description="Helical" evidence="1">
    <location>
        <begin position="6"/>
        <end position="25"/>
    </location>
</feature>
<gene>
    <name evidence="2" type="ORF">HRUBRA_01298</name>
</gene>
<protein>
    <submittedName>
        <fullName evidence="2">Uncharacterized protein</fullName>
    </submittedName>
</protein>
<keyword evidence="1" id="KW-0812">Transmembrane</keyword>
<dbReference type="RefSeq" id="WP_035515556.1">
    <property type="nucleotide sequence ID" value="NZ_KN234756.1"/>
</dbReference>
<comment type="caution">
    <text evidence="2">The sequence shown here is derived from an EMBL/GenBank/DDBJ whole genome shotgun (WGS) entry which is preliminary data.</text>
</comment>
<organism evidence="2 3">
    <name type="scientific">Pseudohaliea rubra DSM 19751</name>
    <dbReference type="NCBI Taxonomy" id="1265313"/>
    <lineage>
        <taxon>Bacteria</taxon>
        <taxon>Pseudomonadati</taxon>
        <taxon>Pseudomonadota</taxon>
        <taxon>Gammaproteobacteria</taxon>
        <taxon>Cellvibrionales</taxon>
        <taxon>Halieaceae</taxon>
        <taxon>Pseudohaliea</taxon>
    </lineage>
</organism>
<dbReference type="Proteomes" id="UP000029640">
    <property type="component" value="Unassembled WGS sequence"/>
</dbReference>
<dbReference type="HOGENOM" id="CLU_2954157_0_0_6"/>
<evidence type="ECO:0000313" key="3">
    <source>
        <dbReference type="Proteomes" id="UP000029640"/>
    </source>
</evidence>
<sequence length="59" mass="6800">MNTGLVLLLNALMIIGIGLFARAWMRGTRFGERLEARQKADRERREARRARLELEKTGS</sequence>
<evidence type="ECO:0000313" key="2">
    <source>
        <dbReference type="EMBL" id="KGE04074.1"/>
    </source>
</evidence>